<proteinExistence type="predicted"/>
<dbReference type="CDD" id="cd02223">
    <property type="entry name" value="cupin_Bh2720-like"/>
    <property type="match status" value="1"/>
</dbReference>
<protein>
    <recommendedName>
        <fullName evidence="2">Cupin type-2 domain-containing protein</fullName>
    </recommendedName>
</protein>
<dbReference type="InterPro" id="IPR014710">
    <property type="entry name" value="RmlC-like_jellyroll"/>
</dbReference>
<feature type="domain" description="Cupin type-2" evidence="2">
    <location>
        <begin position="39"/>
        <end position="114"/>
    </location>
</feature>
<dbReference type="Gene3D" id="2.60.120.10">
    <property type="entry name" value="Jelly Rolls"/>
    <property type="match status" value="1"/>
</dbReference>
<evidence type="ECO:0000313" key="3">
    <source>
        <dbReference type="EMBL" id="CAD2079305.1"/>
    </source>
</evidence>
<dbReference type="EMBL" id="CAJEWB010000012">
    <property type="protein sequence ID" value="CAD2079305.1"/>
    <property type="molecule type" value="Genomic_DNA"/>
</dbReference>
<dbReference type="Pfam" id="PF07883">
    <property type="entry name" value="Cupin_2"/>
    <property type="match status" value="1"/>
</dbReference>
<dbReference type="InterPro" id="IPR052538">
    <property type="entry name" value="Flavonoid_dioxygenase-like"/>
</dbReference>
<reference evidence="3 4" key="1">
    <citation type="submission" date="2020-07" db="EMBL/GenBank/DDBJ databases">
        <authorList>
            <person name="Criscuolo A."/>
        </authorList>
    </citation>
    <scope>NUCLEOTIDE SEQUENCE [LARGE SCALE GENOMIC DNA]</scope>
    <source>
        <strain evidence="3">CIP107946</strain>
    </source>
</reference>
<dbReference type="RefSeq" id="WP_186078331.1">
    <property type="nucleotide sequence ID" value="NZ_CAJEWB010000012.1"/>
</dbReference>
<feature type="compositionally biased region" description="Basic and acidic residues" evidence="1">
    <location>
        <begin position="119"/>
        <end position="128"/>
    </location>
</feature>
<feature type="compositionally biased region" description="Acidic residues" evidence="1">
    <location>
        <begin position="129"/>
        <end position="139"/>
    </location>
</feature>
<name>A0A6V7RMC6_9BACL</name>
<dbReference type="InterPro" id="IPR011051">
    <property type="entry name" value="RmlC_Cupin_sf"/>
</dbReference>
<organism evidence="3 4">
    <name type="scientific">Phocicoccus pinnipedialis</name>
    <dbReference type="NCBI Taxonomy" id="110845"/>
    <lineage>
        <taxon>Bacteria</taxon>
        <taxon>Bacillati</taxon>
        <taxon>Bacillota</taxon>
        <taxon>Bacilli</taxon>
        <taxon>Bacillales</taxon>
        <taxon>Salinicoccaceae</taxon>
        <taxon>Phocicoccus</taxon>
    </lineage>
</organism>
<accession>A0A6V7RMC6</accession>
<sequence>MNLKDYGKDPLTINIEDATLQNENFRTTLWTGDFFQVTLMSIPVGGDIGLEIHKDTDQFLRLEQGKGKVQMGDSEDNLSYEKEVGADDVVIVPSGKYHNITNIGDEPMKVYSIYAPPHHPNDTVHETQEDAIEDEGHEL</sequence>
<gene>
    <name evidence="3" type="ORF">JEOPIN946_01552</name>
</gene>
<dbReference type="AlphaFoldDB" id="A0A6V7RMC6"/>
<feature type="region of interest" description="Disordered" evidence="1">
    <location>
        <begin position="115"/>
        <end position="139"/>
    </location>
</feature>
<evidence type="ECO:0000313" key="4">
    <source>
        <dbReference type="Proteomes" id="UP000588186"/>
    </source>
</evidence>
<evidence type="ECO:0000256" key="1">
    <source>
        <dbReference type="SAM" id="MobiDB-lite"/>
    </source>
</evidence>
<evidence type="ECO:0000259" key="2">
    <source>
        <dbReference type="Pfam" id="PF07883"/>
    </source>
</evidence>
<comment type="caution">
    <text evidence="3">The sequence shown here is derived from an EMBL/GenBank/DDBJ whole genome shotgun (WGS) entry which is preliminary data.</text>
</comment>
<dbReference type="PANTHER" id="PTHR43346:SF1">
    <property type="entry name" value="QUERCETIN 2,3-DIOXYGENASE-RELATED"/>
    <property type="match status" value="1"/>
</dbReference>
<dbReference type="SUPFAM" id="SSF51182">
    <property type="entry name" value="RmlC-like cupins"/>
    <property type="match status" value="1"/>
</dbReference>
<dbReference type="InterPro" id="IPR013096">
    <property type="entry name" value="Cupin_2"/>
</dbReference>
<keyword evidence="4" id="KW-1185">Reference proteome</keyword>
<dbReference type="Proteomes" id="UP000588186">
    <property type="component" value="Unassembled WGS sequence"/>
</dbReference>
<dbReference type="PANTHER" id="PTHR43346">
    <property type="entry name" value="LIGAND BINDING DOMAIN PROTEIN, PUTATIVE (AFU_ORTHOLOGUE AFUA_6G14370)-RELATED"/>
    <property type="match status" value="1"/>
</dbReference>